<dbReference type="InterPro" id="IPR019734">
    <property type="entry name" value="TPR_rpt"/>
</dbReference>
<evidence type="ECO:0000256" key="2">
    <source>
        <dbReference type="ARBA" id="ARBA00022803"/>
    </source>
</evidence>
<sequence>MDEDTELKAGFEKLQQQKELLKKAKSRKGQKPTQAMRRSRAQLEEQFLASVMRCSTQESAALLDADEVLFAQYLNAQMMALMNQHHMRTTFIGEAYPPSIEPMSSLTPILLHDLKLEIHHRGRLLIVKTFCEPIRFSSIQNAIEDVRGAVDRLSVYNLPSTSPMDRVLPKGAIVAVKEPYFKATADGSVMVRVDHSSDIVLLEPHDSLVPSQWRRGPKAAKTASQLKEEGNTAFKLGNWQEAGECYTKALAMADNHTDLRRALHRNRAQVYLNLGQYQFALEDAMASVTSGEDTPHQTKMLNVKSYFRAGRAQYQLGNFDLAKEHLDEAARLDPTADAVKADLARIKQRILEQQTGDYDFSAMAQSATPSHKKLDHATFTSNTRIGSAGKRGRGLFATKDIKHGNVVMVEKAFCVRFGDELGEEYSLLININTNRAQFGTQAECLYETMDKIRRNPDQASEFFDLFDGGKFKGKKVRSVDSAFVLDAFQVLAIAELNGFGCPSIRSNLDDEEEQGGKWNGIWLRASYMNHSCLPNTSRAFIGDMMMVRAVRDIKAGEEILTSYQPASTRFPKRKEKLDLWGFRCDCPLCQLERKLPASVFTDRERIVQEASDFIAANPRTQANLGQPVSAAKLAQAKAILSRVESTYEMPMYETAPRLDCVSLDLWLVQASLSAVQAGLSPTLDIAATTRLMQDLGYRVKVKNSKASIDRTNGVVSPEVVHAAMYSQMAWRLAGKPEAAAAFLELAKEMYLAICGAMDGFEEKFGDL</sequence>
<dbReference type="EMBL" id="JBAWTH010000011">
    <property type="protein sequence ID" value="KAL2289913.1"/>
    <property type="molecule type" value="Genomic_DNA"/>
</dbReference>
<dbReference type="SMART" id="SM00317">
    <property type="entry name" value="SET"/>
    <property type="match status" value="1"/>
</dbReference>
<keyword evidence="2 3" id="KW-0802">TPR repeat</keyword>
<feature type="repeat" description="TPR" evidence="3">
    <location>
        <begin position="303"/>
        <end position="336"/>
    </location>
</feature>
<feature type="repeat" description="TPR" evidence="3">
    <location>
        <begin position="223"/>
        <end position="256"/>
    </location>
</feature>
<comment type="caution">
    <text evidence="5">The sequence shown here is derived from an EMBL/GenBank/DDBJ whole genome shotgun (WGS) entry which is preliminary data.</text>
</comment>
<dbReference type="Pfam" id="PF00856">
    <property type="entry name" value="SET"/>
    <property type="match status" value="1"/>
</dbReference>
<evidence type="ECO:0000256" key="1">
    <source>
        <dbReference type="ARBA" id="ARBA00022737"/>
    </source>
</evidence>
<evidence type="ECO:0000313" key="6">
    <source>
        <dbReference type="Proteomes" id="UP001600888"/>
    </source>
</evidence>
<organism evidence="5 6">
    <name type="scientific">Diaporthe vaccinii</name>
    <dbReference type="NCBI Taxonomy" id="105482"/>
    <lineage>
        <taxon>Eukaryota</taxon>
        <taxon>Fungi</taxon>
        <taxon>Dikarya</taxon>
        <taxon>Ascomycota</taxon>
        <taxon>Pezizomycotina</taxon>
        <taxon>Sordariomycetes</taxon>
        <taxon>Sordariomycetidae</taxon>
        <taxon>Diaporthales</taxon>
        <taxon>Diaporthaceae</taxon>
        <taxon>Diaporthe</taxon>
        <taxon>Diaporthe eres species complex</taxon>
    </lineage>
</organism>
<dbReference type="InterPro" id="IPR013105">
    <property type="entry name" value="TPR_2"/>
</dbReference>
<keyword evidence="1" id="KW-0677">Repeat</keyword>
<dbReference type="Gene3D" id="1.25.40.10">
    <property type="entry name" value="Tetratricopeptide repeat domain"/>
    <property type="match status" value="1"/>
</dbReference>
<name>A0ABR4F5F6_9PEZI</name>
<dbReference type="InterPro" id="IPR001214">
    <property type="entry name" value="SET_dom"/>
</dbReference>
<evidence type="ECO:0000256" key="3">
    <source>
        <dbReference type="PROSITE-ProRule" id="PRU00339"/>
    </source>
</evidence>
<dbReference type="PROSITE" id="PS50280">
    <property type="entry name" value="SET"/>
    <property type="match status" value="1"/>
</dbReference>
<evidence type="ECO:0000259" key="4">
    <source>
        <dbReference type="PROSITE" id="PS50280"/>
    </source>
</evidence>
<reference evidence="5 6" key="1">
    <citation type="submission" date="2024-03" db="EMBL/GenBank/DDBJ databases">
        <title>A high-quality draft genome sequence of Diaporthe vaccinii, a causative agent of upright dieback and viscid rot disease in cranberry plants.</title>
        <authorList>
            <person name="Sarrasin M."/>
            <person name="Lang B.F."/>
            <person name="Burger G."/>
        </authorList>
    </citation>
    <scope>NUCLEOTIDE SEQUENCE [LARGE SCALE GENOMIC DNA]</scope>
    <source>
        <strain evidence="5 6">IS7</strain>
    </source>
</reference>
<dbReference type="SUPFAM" id="SSF82199">
    <property type="entry name" value="SET domain"/>
    <property type="match status" value="1"/>
</dbReference>
<dbReference type="InterPro" id="IPR053209">
    <property type="entry name" value="Gramillin-biosynth_MTr"/>
</dbReference>
<protein>
    <recommendedName>
        <fullName evidence="4">SET domain-containing protein</fullName>
    </recommendedName>
</protein>
<accession>A0ABR4F5F6</accession>
<dbReference type="SMART" id="SM00028">
    <property type="entry name" value="TPR"/>
    <property type="match status" value="3"/>
</dbReference>
<keyword evidence="6" id="KW-1185">Reference proteome</keyword>
<evidence type="ECO:0000313" key="5">
    <source>
        <dbReference type="EMBL" id="KAL2289913.1"/>
    </source>
</evidence>
<dbReference type="InterPro" id="IPR046341">
    <property type="entry name" value="SET_dom_sf"/>
</dbReference>
<dbReference type="PANTHER" id="PTHR47643:SF2">
    <property type="entry name" value="TPR DOMAIN PROTEIN (AFU_ORTHOLOGUE AFUA_5G12710)"/>
    <property type="match status" value="1"/>
</dbReference>
<feature type="domain" description="SET" evidence="4">
    <location>
        <begin position="372"/>
        <end position="564"/>
    </location>
</feature>
<gene>
    <name evidence="5" type="ORF">FJTKL_01193</name>
</gene>
<dbReference type="SUPFAM" id="SSF48452">
    <property type="entry name" value="TPR-like"/>
    <property type="match status" value="1"/>
</dbReference>
<dbReference type="Proteomes" id="UP001600888">
    <property type="component" value="Unassembled WGS sequence"/>
</dbReference>
<dbReference type="PROSITE" id="PS50005">
    <property type="entry name" value="TPR"/>
    <property type="match status" value="2"/>
</dbReference>
<dbReference type="PANTHER" id="PTHR47643">
    <property type="entry name" value="TPR DOMAIN PROTEIN (AFU_ORTHOLOGUE AFUA_5G12710)"/>
    <property type="match status" value="1"/>
</dbReference>
<proteinExistence type="predicted"/>
<dbReference type="InterPro" id="IPR011990">
    <property type="entry name" value="TPR-like_helical_dom_sf"/>
</dbReference>
<dbReference type="Gene3D" id="2.170.270.10">
    <property type="entry name" value="SET domain"/>
    <property type="match status" value="1"/>
</dbReference>
<dbReference type="Pfam" id="PF07719">
    <property type="entry name" value="TPR_2"/>
    <property type="match status" value="1"/>
</dbReference>